<feature type="transmembrane region" description="Helical" evidence="1">
    <location>
        <begin position="153"/>
        <end position="184"/>
    </location>
</feature>
<protein>
    <recommendedName>
        <fullName evidence="5">Transmembrane protein</fullName>
    </recommendedName>
</protein>
<name>A0AAW0GI46_9APHY</name>
<evidence type="ECO:0000313" key="3">
    <source>
        <dbReference type="EMBL" id="KAK7690844.1"/>
    </source>
</evidence>
<feature type="chain" id="PRO_5043541723" description="Transmembrane protein" evidence="2">
    <location>
        <begin position="25"/>
        <end position="211"/>
    </location>
</feature>
<dbReference type="AlphaFoldDB" id="A0AAW0GI46"/>
<evidence type="ECO:0000256" key="2">
    <source>
        <dbReference type="SAM" id="SignalP"/>
    </source>
</evidence>
<comment type="caution">
    <text evidence="3">The sequence shown here is derived from an EMBL/GenBank/DDBJ whole genome shotgun (WGS) entry which is preliminary data.</text>
</comment>
<reference evidence="3 4" key="1">
    <citation type="submission" date="2022-09" db="EMBL/GenBank/DDBJ databases">
        <authorList>
            <person name="Palmer J.M."/>
        </authorList>
    </citation>
    <scope>NUCLEOTIDE SEQUENCE [LARGE SCALE GENOMIC DNA]</scope>
    <source>
        <strain evidence="3 4">DSM 7382</strain>
    </source>
</reference>
<keyword evidence="1" id="KW-0812">Transmembrane</keyword>
<evidence type="ECO:0008006" key="5">
    <source>
        <dbReference type="Google" id="ProtNLM"/>
    </source>
</evidence>
<sequence>MMFSFKSLAVAAGIAFAAISSVAATPTPCPTCDVSTTTTYVQEQSIVYVLEKTKYQVTPVVEKFHYITKDNCTVETVTPLVEELKVVLTACIGDLHALVGVDVNVLLLTSAGIRVSVGVVAQLVADILILVFGALGFVLGLAQGAVYTALCTLFAVVGGLVGTILSIVLSLCGGVLVGLVGAILVLIGEVIHVILTLKVSVCISLLGLVSL</sequence>
<feature type="signal peptide" evidence="2">
    <location>
        <begin position="1"/>
        <end position="24"/>
    </location>
</feature>
<keyword evidence="1" id="KW-1133">Transmembrane helix</keyword>
<keyword evidence="2" id="KW-0732">Signal</keyword>
<keyword evidence="4" id="KW-1185">Reference proteome</keyword>
<organism evidence="3 4">
    <name type="scientific">Cerrena zonata</name>
    <dbReference type="NCBI Taxonomy" id="2478898"/>
    <lineage>
        <taxon>Eukaryota</taxon>
        <taxon>Fungi</taxon>
        <taxon>Dikarya</taxon>
        <taxon>Basidiomycota</taxon>
        <taxon>Agaricomycotina</taxon>
        <taxon>Agaricomycetes</taxon>
        <taxon>Polyporales</taxon>
        <taxon>Cerrenaceae</taxon>
        <taxon>Cerrena</taxon>
    </lineage>
</organism>
<feature type="transmembrane region" description="Helical" evidence="1">
    <location>
        <begin position="119"/>
        <end position="141"/>
    </location>
</feature>
<evidence type="ECO:0000313" key="4">
    <source>
        <dbReference type="Proteomes" id="UP001385951"/>
    </source>
</evidence>
<keyword evidence="1" id="KW-0472">Membrane</keyword>
<gene>
    <name evidence="3" type="ORF">QCA50_005946</name>
</gene>
<dbReference type="EMBL" id="JASBNA010000006">
    <property type="protein sequence ID" value="KAK7690844.1"/>
    <property type="molecule type" value="Genomic_DNA"/>
</dbReference>
<dbReference type="Proteomes" id="UP001385951">
    <property type="component" value="Unassembled WGS sequence"/>
</dbReference>
<evidence type="ECO:0000256" key="1">
    <source>
        <dbReference type="SAM" id="Phobius"/>
    </source>
</evidence>
<proteinExistence type="predicted"/>
<accession>A0AAW0GI46</accession>